<dbReference type="EMBL" id="WWCR01000001">
    <property type="protein sequence ID" value="MYM70727.1"/>
    <property type="molecule type" value="Genomic_DNA"/>
</dbReference>
<name>A0A7X4GXX4_9BURK</name>
<evidence type="ECO:0000313" key="1">
    <source>
        <dbReference type="EMBL" id="MYM70727.1"/>
    </source>
</evidence>
<gene>
    <name evidence="2" type="ORF">GTP55_03055</name>
    <name evidence="1" type="ORF">GTP56_00770</name>
</gene>
<evidence type="ECO:0000313" key="3">
    <source>
        <dbReference type="Proteomes" id="UP000466332"/>
    </source>
</evidence>
<accession>A0A7X4GXX4</accession>
<organism evidence="1 4">
    <name type="scientific">Duganella margarita</name>
    <dbReference type="NCBI Taxonomy" id="2692170"/>
    <lineage>
        <taxon>Bacteria</taxon>
        <taxon>Pseudomonadati</taxon>
        <taxon>Pseudomonadota</taxon>
        <taxon>Betaproteobacteria</taxon>
        <taxon>Burkholderiales</taxon>
        <taxon>Oxalobacteraceae</taxon>
        <taxon>Telluria group</taxon>
        <taxon>Duganella</taxon>
    </lineage>
</organism>
<proteinExistence type="predicted"/>
<evidence type="ECO:0000313" key="2">
    <source>
        <dbReference type="EMBL" id="MYN38344.1"/>
    </source>
</evidence>
<evidence type="ECO:0000313" key="4">
    <source>
        <dbReference type="Proteomes" id="UP000469734"/>
    </source>
</evidence>
<keyword evidence="3" id="KW-1185">Reference proteome</keyword>
<protein>
    <submittedName>
        <fullName evidence="1">Uncharacterized protein</fullName>
    </submittedName>
</protein>
<dbReference type="EMBL" id="WWCS01000002">
    <property type="protein sequence ID" value="MYN38344.1"/>
    <property type="molecule type" value="Genomic_DNA"/>
</dbReference>
<dbReference type="Proteomes" id="UP000469734">
    <property type="component" value="Unassembled WGS sequence"/>
</dbReference>
<sequence length="88" mass="9843">MSESDAKEKIRTAIRQSSYVWRTATSLAKETGIPLETVLTLLETSGSFLRAYNTNASGQSLFTTREKYLADSTWNRRLLDLLANKVGV</sequence>
<dbReference type="AlphaFoldDB" id="A0A7X4GXX4"/>
<comment type="caution">
    <text evidence="1">The sequence shown here is derived from an EMBL/GenBank/DDBJ whole genome shotgun (WGS) entry which is preliminary data.</text>
</comment>
<reference evidence="3 4" key="1">
    <citation type="submission" date="2019-12" db="EMBL/GenBank/DDBJ databases">
        <title>Novel species isolated from a subtropical stream in China.</title>
        <authorList>
            <person name="Lu H."/>
        </authorList>
    </citation>
    <scope>NUCLEOTIDE SEQUENCE [LARGE SCALE GENOMIC DNA]</scope>
    <source>
        <strain evidence="2 3">FT109W</strain>
        <strain evidence="1 4">FT134W</strain>
    </source>
</reference>
<dbReference type="Proteomes" id="UP000466332">
    <property type="component" value="Unassembled WGS sequence"/>
</dbReference>
<dbReference type="RefSeq" id="WP_161043513.1">
    <property type="nucleotide sequence ID" value="NZ_WWCR01000001.1"/>
</dbReference>